<evidence type="ECO:0000259" key="4">
    <source>
        <dbReference type="SMART" id="SM00927"/>
    </source>
</evidence>
<organism evidence="5 6">
    <name type="scientific">Psittacicella hinzii</name>
    <dbReference type="NCBI Taxonomy" id="2028575"/>
    <lineage>
        <taxon>Bacteria</taxon>
        <taxon>Pseudomonadati</taxon>
        <taxon>Pseudomonadota</taxon>
        <taxon>Gammaproteobacteria</taxon>
        <taxon>Pasteurellales</taxon>
        <taxon>Psittacicellaceae</taxon>
        <taxon>Psittacicella</taxon>
    </lineage>
</organism>
<keyword evidence="2" id="KW-0255">Endonuclease</keyword>
<sequence length="274" mass="31194">MKNSNWQIDSRFQASSTEKLQYKLENNSLKAHQASKLMQREFNLDLELHTSLFAKQVTPSPAPKSLAELLCYCDNISGKTLEEVATRHNVEMIYTLQENRGWIGNLIEIALGAVAGSKPTQDFANLGVELKTLAINAKGEAKNDIFVSSLPINGYMMQSWENSHLLYKLKKILFVPIEADPSIPLKQRRIGKAFFWSPTIQELQTLKQDWQTIMNFITLQDFEQLKGNIGNILCVRIKALNRNQSISSKDVDGFKINLAPLSFYLRRSFINQIL</sequence>
<gene>
    <name evidence="5" type="ORF">CKF54_01380</name>
</gene>
<dbReference type="InterPro" id="IPR011337">
    <property type="entry name" value="DNA_rep_MutH/RE_typeII_Sau3AI"/>
</dbReference>
<proteinExistence type="predicted"/>
<dbReference type="CDD" id="cd00583">
    <property type="entry name" value="MutH-like"/>
    <property type="match status" value="1"/>
</dbReference>
<keyword evidence="3" id="KW-0378">Hydrolase</keyword>
<evidence type="ECO:0000313" key="6">
    <source>
        <dbReference type="Proteomes" id="UP000265691"/>
    </source>
</evidence>
<evidence type="ECO:0000256" key="1">
    <source>
        <dbReference type="ARBA" id="ARBA00022722"/>
    </source>
</evidence>
<dbReference type="GO" id="GO:0004519">
    <property type="term" value="F:endonuclease activity"/>
    <property type="evidence" value="ECO:0007669"/>
    <property type="project" value="UniProtKB-KW"/>
</dbReference>
<evidence type="ECO:0000313" key="5">
    <source>
        <dbReference type="EMBL" id="RIY34115.1"/>
    </source>
</evidence>
<dbReference type="SMART" id="SM00927">
    <property type="entry name" value="MutH"/>
    <property type="match status" value="1"/>
</dbReference>
<keyword evidence="6" id="KW-1185">Reference proteome</keyword>
<name>A0A3A1Y8W3_9GAMM</name>
<dbReference type="SUPFAM" id="SSF52980">
    <property type="entry name" value="Restriction endonuclease-like"/>
    <property type="match status" value="1"/>
</dbReference>
<dbReference type="RefSeq" id="WP_119524496.1">
    <property type="nucleotide sequence ID" value="NZ_NRHC01000016.1"/>
</dbReference>
<accession>A0A3A1Y8W3</accession>
<evidence type="ECO:0000256" key="3">
    <source>
        <dbReference type="ARBA" id="ARBA00022801"/>
    </source>
</evidence>
<dbReference type="GO" id="GO:0016787">
    <property type="term" value="F:hydrolase activity"/>
    <property type="evidence" value="ECO:0007669"/>
    <property type="project" value="UniProtKB-KW"/>
</dbReference>
<dbReference type="Pfam" id="PF02976">
    <property type="entry name" value="MutH"/>
    <property type="match status" value="1"/>
</dbReference>
<evidence type="ECO:0000256" key="2">
    <source>
        <dbReference type="ARBA" id="ARBA00022759"/>
    </source>
</evidence>
<dbReference type="InterPro" id="IPR011335">
    <property type="entry name" value="Restrct_endonuc-II-like"/>
</dbReference>
<dbReference type="EMBL" id="NRHC01000016">
    <property type="protein sequence ID" value="RIY34115.1"/>
    <property type="molecule type" value="Genomic_DNA"/>
</dbReference>
<feature type="domain" description="DNA mismatch repair MutH/Type II restriction enzyme Sau3AI" evidence="4">
    <location>
        <begin position="111"/>
        <end position="209"/>
    </location>
</feature>
<dbReference type="OrthoDB" id="5634909at2"/>
<reference evidence="5 6" key="1">
    <citation type="submission" date="2017-08" db="EMBL/GenBank/DDBJ databases">
        <title>Reclassification of Bisgaard taxon 37 and 44.</title>
        <authorList>
            <person name="Christensen H."/>
        </authorList>
    </citation>
    <scope>NUCLEOTIDE SEQUENCE [LARGE SCALE GENOMIC DNA]</scope>
    <source>
        <strain evidence="5 6">B96_3</strain>
    </source>
</reference>
<dbReference type="InterPro" id="IPR037057">
    <property type="entry name" value="DNA_rep_MutH/T2_RE_sf"/>
</dbReference>
<dbReference type="Proteomes" id="UP000265691">
    <property type="component" value="Unassembled WGS sequence"/>
</dbReference>
<comment type="caution">
    <text evidence="5">The sequence shown here is derived from an EMBL/GenBank/DDBJ whole genome shotgun (WGS) entry which is preliminary data.</text>
</comment>
<keyword evidence="1" id="KW-0540">Nuclease</keyword>
<dbReference type="Gene3D" id="3.40.600.10">
    <property type="entry name" value="DNA mismatch repair MutH/Restriction endonuclease, type II"/>
    <property type="match status" value="1"/>
</dbReference>
<dbReference type="GO" id="GO:0003677">
    <property type="term" value="F:DNA binding"/>
    <property type="evidence" value="ECO:0007669"/>
    <property type="project" value="InterPro"/>
</dbReference>
<dbReference type="AlphaFoldDB" id="A0A3A1Y8W3"/>
<protein>
    <recommendedName>
        <fullName evidence="4">DNA mismatch repair MutH/Type II restriction enzyme Sau3AI domain-containing protein</fullName>
    </recommendedName>
</protein>